<dbReference type="KEGG" id="hazt:108672257"/>
<dbReference type="RefSeq" id="XP_018015387.1">
    <property type="nucleotide sequence ID" value="XM_018159898.2"/>
</dbReference>
<feature type="compositionally biased region" description="Polar residues" evidence="1">
    <location>
        <begin position="262"/>
        <end position="282"/>
    </location>
</feature>
<feature type="compositionally biased region" description="Low complexity" evidence="1">
    <location>
        <begin position="429"/>
        <end position="445"/>
    </location>
</feature>
<feature type="compositionally biased region" description="Low complexity" evidence="1">
    <location>
        <begin position="140"/>
        <end position="153"/>
    </location>
</feature>
<feature type="region of interest" description="Disordered" evidence="1">
    <location>
        <begin position="648"/>
        <end position="668"/>
    </location>
</feature>
<reference evidence="3" key="1">
    <citation type="submission" date="2025-08" db="UniProtKB">
        <authorList>
            <consortium name="RefSeq"/>
        </authorList>
    </citation>
    <scope>IDENTIFICATION</scope>
    <source>
        <tissue evidence="3">Whole organism</tissue>
    </source>
</reference>
<keyword evidence="2" id="KW-1185">Reference proteome</keyword>
<dbReference type="OrthoDB" id="10662474at2759"/>
<dbReference type="OMA" id="CCAIDEV"/>
<proteinExistence type="predicted"/>
<accession>A0A8B7NNW2</accession>
<evidence type="ECO:0000313" key="2">
    <source>
        <dbReference type="Proteomes" id="UP000694843"/>
    </source>
</evidence>
<name>A0A8B7NNW2_HYAAZ</name>
<gene>
    <name evidence="3" type="primary">LOC108672257</name>
</gene>
<feature type="compositionally biased region" description="Polar residues" evidence="1">
    <location>
        <begin position="648"/>
        <end position="664"/>
    </location>
</feature>
<feature type="region of interest" description="Disordered" evidence="1">
    <location>
        <begin position="22"/>
        <end position="168"/>
    </location>
</feature>
<feature type="compositionally biased region" description="Basic and acidic residues" evidence="1">
    <location>
        <begin position="724"/>
        <end position="747"/>
    </location>
</feature>
<dbReference type="AlphaFoldDB" id="A0A8B7NNW2"/>
<evidence type="ECO:0000313" key="3">
    <source>
        <dbReference type="RefSeq" id="XP_018015387.1"/>
    </source>
</evidence>
<dbReference type="GeneID" id="108672257"/>
<sequence length="772" mass="84177">MAPVKGKKKSAVGEWIDGKVINFKKSSKEKGPDKSKIPDPNASVTLKRLNISIHKLPGSPNSPHRASMRRTRRMSMAPVAARAPTTPVKKTPSTSKIPKSVPSKSMTQTSSAPVAKMVASSSPGKPNMPPAGHLPRSRARSSTSMTRQSRTITAPQNTEDSSSHNESWIEQITSPKVFYRVSSPGKLMGAQRRKSYSTNVVQVELQDLSQPVHERSESPVLQKKIKVKPVVKKPPRPRTGSPSYGKRTTRTANSASKLRATQEMTKSSSSASLKNLHTSSETVSEKSTRSSNRRILKSSENKSAVKVRPFRNENKSLALKPDSEKLLKRARSECSSVTSRSAGASPTNMEVPAKRPRRNPRDSESELLHQGTNLTTFKESEKISKQKSAENPKLYSTNTNNSQKRSNSQLKISTKSLSLKRRQSSITQKAKSSPTSGKSPSASPPNFSSDSERKTTPALSPSRNRTGALTRSARRRSVKRVTITGASPSLTDKVQATPKPTSLDTEEKKTNNKKVPTGDQGSSSPQLSRYLSRGVLIPPSPVGRLVRASRANPFTPKPEAVPSKLLQQTMKKKITSEISLNNMPVTSLMDSSIARPVTPTRLFRTGALVSRSTPASSPSLPATPPSAKYASRSLRMVATARRNISGYTEDNFSPSVPRNSTPHRSSPLYASYLSSSTEQTHGNGTKISDKEQHCDISSAEKTVEYSTSSQEYPDFTTSVTVEEERSEVLSVTHDGDCLEGKNGEKENNVSQIQENGAEQEKTSTKKSYCSLM</sequence>
<feature type="compositionally biased region" description="Polar residues" evidence="1">
    <location>
        <begin position="333"/>
        <end position="348"/>
    </location>
</feature>
<feature type="compositionally biased region" description="Basic and acidic residues" evidence="1">
    <location>
        <begin position="378"/>
        <end position="390"/>
    </location>
</feature>
<feature type="compositionally biased region" description="Polar residues" evidence="1">
    <location>
        <begin position="677"/>
        <end position="686"/>
    </location>
</feature>
<feature type="region of interest" description="Disordered" evidence="1">
    <location>
        <begin position="724"/>
        <end position="772"/>
    </location>
</feature>
<protein>
    <submittedName>
        <fullName evidence="3">Flocculation protein FLO11-like</fullName>
    </submittedName>
</protein>
<feature type="compositionally biased region" description="Basic residues" evidence="1">
    <location>
        <begin position="223"/>
        <end position="236"/>
    </location>
</feature>
<feature type="region of interest" description="Disordered" evidence="1">
    <location>
        <begin position="674"/>
        <end position="693"/>
    </location>
</feature>
<evidence type="ECO:0000256" key="1">
    <source>
        <dbReference type="SAM" id="MobiDB-lite"/>
    </source>
</evidence>
<feature type="compositionally biased region" description="Polar residues" evidence="1">
    <location>
        <begin position="457"/>
        <end position="469"/>
    </location>
</feature>
<feature type="compositionally biased region" description="Polar residues" evidence="1">
    <location>
        <begin position="154"/>
        <end position="168"/>
    </location>
</feature>
<organism evidence="2 3">
    <name type="scientific">Hyalella azteca</name>
    <name type="common">Amphipod</name>
    <dbReference type="NCBI Taxonomy" id="294128"/>
    <lineage>
        <taxon>Eukaryota</taxon>
        <taxon>Metazoa</taxon>
        <taxon>Ecdysozoa</taxon>
        <taxon>Arthropoda</taxon>
        <taxon>Crustacea</taxon>
        <taxon>Multicrustacea</taxon>
        <taxon>Malacostraca</taxon>
        <taxon>Eumalacostraca</taxon>
        <taxon>Peracarida</taxon>
        <taxon>Amphipoda</taxon>
        <taxon>Senticaudata</taxon>
        <taxon>Talitrida</taxon>
        <taxon>Talitroidea</taxon>
        <taxon>Hyalellidae</taxon>
        <taxon>Hyalella</taxon>
    </lineage>
</organism>
<feature type="compositionally biased region" description="Basic and acidic residues" evidence="1">
    <location>
        <begin position="26"/>
        <end position="37"/>
    </location>
</feature>
<feature type="compositionally biased region" description="Polar residues" evidence="1">
    <location>
        <begin position="484"/>
        <end position="503"/>
    </location>
</feature>
<feature type="compositionally biased region" description="Basic and acidic residues" evidence="1">
    <location>
        <begin position="321"/>
        <end position="332"/>
    </location>
</feature>
<feature type="compositionally biased region" description="Low complexity" evidence="1">
    <location>
        <begin position="74"/>
        <end position="105"/>
    </location>
</feature>
<dbReference type="Proteomes" id="UP000694843">
    <property type="component" value="Unplaced"/>
</dbReference>
<feature type="compositionally biased region" description="Polar residues" evidence="1">
    <location>
        <begin position="519"/>
        <end position="529"/>
    </location>
</feature>
<feature type="region of interest" description="Disordered" evidence="1">
    <location>
        <begin position="609"/>
        <end position="628"/>
    </location>
</feature>
<feature type="region of interest" description="Disordered" evidence="1">
    <location>
        <begin position="206"/>
        <end position="531"/>
    </location>
</feature>
<feature type="compositionally biased region" description="Polar residues" evidence="1">
    <location>
        <begin position="394"/>
        <end position="417"/>
    </location>
</feature>